<dbReference type="InterPro" id="IPR036249">
    <property type="entry name" value="Thioredoxin-like_sf"/>
</dbReference>
<dbReference type="InterPro" id="IPR040079">
    <property type="entry name" value="Glutathione_S-Trfase"/>
</dbReference>
<organism evidence="3 4">
    <name type="scientific">Clydaea vesicula</name>
    <dbReference type="NCBI Taxonomy" id="447962"/>
    <lineage>
        <taxon>Eukaryota</taxon>
        <taxon>Fungi</taxon>
        <taxon>Fungi incertae sedis</taxon>
        <taxon>Chytridiomycota</taxon>
        <taxon>Chytridiomycota incertae sedis</taxon>
        <taxon>Chytridiomycetes</taxon>
        <taxon>Lobulomycetales</taxon>
        <taxon>Lobulomycetaceae</taxon>
        <taxon>Clydaea</taxon>
    </lineage>
</organism>
<evidence type="ECO:0000259" key="2">
    <source>
        <dbReference type="PROSITE" id="PS50405"/>
    </source>
</evidence>
<dbReference type="Proteomes" id="UP001211065">
    <property type="component" value="Unassembled WGS sequence"/>
</dbReference>
<comment type="caution">
    <text evidence="3">The sequence shown here is derived from an EMBL/GenBank/DDBJ whole genome shotgun (WGS) entry which is preliminary data.</text>
</comment>
<gene>
    <name evidence="3" type="ORF">HK099_000897</name>
</gene>
<keyword evidence="4" id="KW-1185">Reference proteome</keyword>
<dbReference type="SUPFAM" id="SSF52833">
    <property type="entry name" value="Thioredoxin-like"/>
    <property type="match status" value="1"/>
</dbReference>
<dbReference type="AlphaFoldDB" id="A0AAD5TUK5"/>
<dbReference type="PROSITE" id="PS50405">
    <property type="entry name" value="GST_CTER"/>
    <property type="match status" value="1"/>
</dbReference>
<dbReference type="InterPro" id="IPR036282">
    <property type="entry name" value="Glutathione-S-Trfase_C_sf"/>
</dbReference>
<dbReference type="PANTHER" id="PTHR11571">
    <property type="entry name" value="GLUTATHIONE S-TRANSFERASE"/>
    <property type="match status" value="1"/>
</dbReference>
<dbReference type="SUPFAM" id="SSF47616">
    <property type="entry name" value="GST C-terminal domain-like"/>
    <property type="match status" value="1"/>
</dbReference>
<dbReference type="Gene3D" id="1.20.1050.10">
    <property type="match status" value="1"/>
</dbReference>
<dbReference type="InterPro" id="IPR050213">
    <property type="entry name" value="GST_superfamily"/>
</dbReference>
<accession>A0AAD5TUK5</accession>
<dbReference type="SFLD" id="SFLDS00019">
    <property type="entry name" value="Glutathione_Transferase_(cytos"/>
    <property type="match status" value="1"/>
</dbReference>
<evidence type="ECO:0008006" key="5">
    <source>
        <dbReference type="Google" id="ProtNLM"/>
    </source>
</evidence>
<feature type="domain" description="GST C-terminal" evidence="2">
    <location>
        <begin position="96"/>
        <end position="225"/>
    </location>
</feature>
<evidence type="ECO:0000313" key="4">
    <source>
        <dbReference type="Proteomes" id="UP001211065"/>
    </source>
</evidence>
<dbReference type="Pfam" id="PF02798">
    <property type="entry name" value="GST_N"/>
    <property type="match status" value="1"/>
</dbReference>
<feature type="domain" description="GST N-terminal" evidence="1">
    <location>
        <begin position="6"/>
        <end position="94"/>
    </location>
</feature>
<evidence type="ECO:0000259" key="1">
    <source>
        <dbReference type="PROSITE" id="PS50404"/>
    </source>
</evidence>
<reference evidence="3" key="1">
    <citation type="submission" date="2020-05" db="EMBL/GenBank/DDBJ databases">
        <title>Phylogenomic resolution of chytrid fungi.</title>
        <authorList>
            <person name="Stajich J.E."/>
            <person name="Amses K."/>
            <person name="Simmons R."/>
            <person name="Seto K."/>
            <person name="Myers J."/>
            <person name="Bonds A."/>
            <person name="Quandt C.A."/>
            <person name="Barry K."/>
            <person name="Liu P."/>
            <person name="Grigoriev I."/>
            <person name="Longcore J.E."/>
            <person name="James T.Y."/>
        </authorList>
    </citation>
    <scope>NUCLEOTIDE SEQUENCE</scope>
    <source>
        <strain evidence="3">JEL0476</strain>
    </source>
</reference>
<dbReference type="InterPro" id="IPR004045">
    <property type="entry name" value="Glutathione_S-Trfase_N"/>
</dbReference>
<proteinExistence type="predicted"/>
<dbReference type="InterPro" id="IPR004046">
    <property type="entry name" value="GST_C"/>
</dbReference>
<dbReference type="InterPro" id="IPR010987">
    <property type="entry name" value="Glutathione-S-Trfase_C-like"/>
</dbReference>
<protein>
    <recommendedName>
        <fullName evidence="5">Glutathione S-transferase</fullName>
    </recommendedName>
</protein>
<dbReference type="Pfam" id="PF14497">
    <property type="entry name" value="GST_C_3"/>
    <property type="match status" value="1"/>
</dbReference>
<dbReference type="PROSITE" id="PS50404">
    <property type="entry name" value="GST_NTER"/>
    <property type="match status" value="1"/>
</dbReference>
<sequence>MSKTTPSLMYYSTRGARLLEVIRLVLAEAQVEYNDVSVGTFNKEDPPKDFLELKESGKLTFNQLPAYDEPESGLFLVQNQAILNHVARKYKLYGKTLEEAAQIDVLLEGIKDLNDLEEASLEELFEKDLPYWFTLFEKYLEKKYQREGKNEKDELFFVGNDITVADITMFYNIELLLESLKIVGWESKFNLDSYPYLKSNYILIENREGIKNYVNGGKRREIHPLF</sequence>
<name>A0AAD5TUK5_9FUNG</name>
<dbReference type="EMBL" id="JADGJW010001227">
    <property type="protein sequence ID" value="KAJ3205177.1"/>
    <property type="molecule type" value="Genomic_DNA"/>
</dbReference>
<evidence type="ECO:0000313" key="3">
    <source>
        <dbReference type="EMBL" id="KAJ3205177.1"/>
    </source>
</evidence>
<dbReference type="Gene3D" id="3.40.30.10">
    <property type="entry name" value="Glutaredoxin"/>
    <property type="match status" value="1"/>
</dbReference>
<dbReference type="GO" id="GO:0006749">
    <property type="term" value="P:glutathione metabolic process"/>
    <property type="evidence" value="ECO:0007669"/>
    <property type="project" value="TreeGrafter"/>
</dbReference>
<dbReference type="GO" id="GO:0004364">
    <property type="term" value="F:glutathione transferase activity"/>
    <property type="evidence" value="ECO:0007669"/>
    <property type="project" value="TreeGrafter"/>
</dbReference>